<sequence length="348" mass="39073">MDVLTTIYYKRLLDSSTNYALFTMEILMLFFVLAFGLIYIICYFAIPEYMKRTVPMKPLVLLGILDVISNSLSTIGSTYSSGYMMVLLGQIGIPLTIIACKVILSKTYHSFQYIGSAFIFGFVVFQELAHDDSANKNSIKYNLIYMAACIPDAVSSAIKTMLYGSGTMNMVKYQFYVISMQFIISIPMQLIIMAIRQGTDALGTKIWELISNGSLCIFSAINTITDQCGIDEKIRCDECEEAFKLLCYYLIFNIIIRIAYIFIMMQSSATLVFLLGTMKIPLSSLAFSSKKISGSSSVNFNFMDIICFLGICFGLYLYGYGSTLQSPEEDDNSNQNQLSTPLIENELR</sequence>
<evidence type="ECO:0000256" key="1">
    <source>
        <dbReference type="ARBA" id="ARBA00004141"/>
    </source>
</evidence>
<comment type="similarity">
    <text evidence="2">Belongs to the CRT-like transporter family.</text>
</comment>
<feature type="transmembrane region" description="Helical" evidence="8">
    <location>
        <begin position="141"/>
        <end position="163"/>
    </location>
</feature>
<reference evidence="9" key="1">
    <citation type="journal article" date="2018" name="Int. J. Parasitol.">
        <title>Evidence for transmission of the zoonotic apicomplexan parasite Babesia duncani by the tick Dermacentor albipictus.</title>
        <authorList>
            <person name="Swei A."/>
            <person name="O'Connor K.E."/>
            <person name="Couper L.I."/>
            <person name="Thekkiniath J."/>
            <person name="Conrad P.A."/>
            <person name="Padgett K.A."/>
            <person name="Burns J."/>
            <person name="Yoshimizu M.H."/>
            <person name="Gonzales B."/>
            <person name="Munk B."/>
            <person name="Shirkey N."/>
            <person name="Konde L."/>
            <person name="Ben Mamoun C."/>
            <person name="Lane R.S."/>
            <person name="Kjemtrup A."/>
        </authorList>
    </citation>
    <scope>NUCLEOTIDE SEQUENCE</scope>
    <source>
        <strain evidence="9">WA1</strain>
    </source>
</reference>
<gene>
    <name evidence="9" type="primary">CRT</name>
</gene>
<dbReference type="AlphaFoldDB" id="A0A3G3LPG4"/>
<feature type="transmembrane region" description="Helical" evidence="8">
    <location>
        <begin position="58"/>
        <end position="76"/>
    </location>
</feature>
<feature type="transmembrane region" description="Helical" evidence="8">
    <location>
        <begin position="300"/>
        <end position="319"/>
    </location>
</feature>
<feature type="compositionally biased region" description="Polar residues" evidence="7">
    <location>
        <begin position="333"/>
        <end position="342"/>
    </location>
</feature>
<evidence type="ECO:0000256" key="8">
    <source>
        <dbReference type="SAM" id="Phobius"/>
    </source>
</evidence>
<evidence type="ECO:0000256" key="7">
    <source>
        <dbReference type="SAM" id="MobiDB-lite"/>
    </source>
</evidence>
<feature type="transmembrane region" description="Helical" evidence="8">
    <location>
        <begin position="82"/>
        <end position="104"/>
    </location>
</feature>
<feature type="region of interest" description="Disordered" evidence="7">
    <location>
        <begin position="326"/>
        <end position="348"/>
    </location>
</feature>
<organism evidence="9">
    <name type="scientific">Babesia duncani</name>
    <dbReference type="NCBI Taxonomy" id="323732"/>
    <lineage>
        <taxon>Eukaryota</taxon>
        <taxon>Sar</taxon>
        <taxon>Alveolata</taxon>
        <taxon>Apicomplexa</taxon>
        <taxon>Aconoidasida</taxon>
        <taxon>Piroplasmida</taxon>
        <taxon>Babesiidae</taxon>
        <taxon>Babesia</taxon>
    </lineage>
</organism>
<keyword evidence="5 8" id="KW-1133">Transmembrane helix</keyword>
<evidence type="ECO:0000256" key="5">
    <source>
        <dbReference type="ARBA" id="ARBA00022989"/>
    </source>
</evidence>
<dbReference type="GO" id="GO:0016020">
    <property type="term" value="C:membrane"/>
    <property type="evidence" value="ECO:0007669"/>
    <property type="project" value="UniProtKB-SubCell"/>
</dbReference>
<evidence type="ECO:0000256" key="2">
    <source>
        <dbReference type="ARBA" id="ARBA00006690"/>
    </source>
</evidence>
<dbReference type="Pfam" id="PF08627">
    <property type="entry name" value="CRT-like"/>
    <property type="match status" value="1"/>
</dbReference>
<dbReference type="EMBL" id="MH348897">
    <property type="protein sequence ID" value="AYQ96080.1"/>
    <property type="molecule type" value="Genomic_DNA"/>
</dbReference>
<feature type="transmembrane region" description="Helical" evidence="8">
    <location>
        <begin position="111"/>
        <end position="129"/>
    </location>
</feature>
<dbReference type="PANTHER" id="PTHR31326:SF1">
    <property type="entry name" value="PROTEIN CLT2, CHLOROPLASTIC"/>
    <property type="match status" value="1"/>
</dbReference>
<keyword evidence="6 8" id="KW-0472">Membrane</keyword>
<dbReference type="PANTHER" id="PTHR31326">
    <property type="entry name" value="PROTEIN CLT2, CHLOROPLASTIC"/>
    <property type="match status" value="1"/>
</dbReference>
<feature type="transmembrane region" description="Helical" evidence="8">
    <location>
        <begin position="175"/>
        <end position="194"/>
    </location>
</feature>
<dbReference type="InterPro" id="IPR013936">
    <property type="entry name" value="CRT-like"/>
</dbReference>
<proteinExistence type="inferred from homology"/>
<protein>
    <submittedName>
        <fullName evidence="9">Chloroquine resistance transporter</fullName>
    </submittedName>
</protein>
<evidence type="ECO:0000256" key="4">
    <source>
        <dbReference type="ARBA" id="ARBA00022692"/>
    </source>
</evidence>
<name>A0A3G3LPG4_9APIC</name>
<accession>A0A3G3LPG4</accession>
<keyword evidence="3" id="KW-0813">Transport</keyword>
<keyword evidence="4 8" id="KW-0812">Transmembrane</keyword>
<feature type="transmembrane region" description="Helical" evidence="8">
    <location>
        <begin position="20"/>
        <end position="46"/>
    </location>
</feature>
<comment type="subcellular location">
    <subcellularLocation>
        <location evidence="1">Membrane</location>
        <topology evidence="1">Multi-pass membrane protein</topology>
    </subcellularLocation>
</comment>
<evidence type="ECO:0000256" key="3">
    <source>
        <dbReference type="ARBA" id="ARBA00022448"/>
    </source>
</evidence>
<evidence type="ECO:0000256" key="6">
    <source>
        <dbReference type="ARBA" id="ARBA00023136"/>
    </source>
</evidence>
<evidence type="ECO:0000313" key="9">
    <source>
        <dbReference type="EMBL" id="AYQ96080.1"/>
    </source>
</evidence>